<dbReference type="OrthoDB" id="1727810at2759"/>
<keyword evidence="1" id="KW-0812">Transmembrane</keyword>
<proteinExistence type="predicted"/>
<sequence length="290" mass="33583">MRRIQRSKQQIVGPPGIAASSQGNSMKLIFICLFGLFLFCAGEAYLVLKCKQKECIYLFLKKGSKSLKKQQRNDKCDINTKQSVSTNENMTTKTLEKKEPKTQLGVVKPAWPMIEDSCESVFGNSFSEKLLSCSTTTQNEEFFRCFQNSVSKAMYCRTTNLIINTNAIVIPSVGGEDIESVVNRNEDDEYPRYREQSFLTCCPLPQNEAIPTRRDFTFYQHDVLSAIQKSNQLVTSDQYLQLRRLHCHTTNRIFLFTTRYEYANLYHTATDWYNMFQIIRTLGIDRYSFQ</sequence>
<comment type="caution">
    <text evidence="2">The sequence shown here is derived from an EMBL/GenBank/DDBJ whole genome shotgun (WGS) entry which is preliminary data.</text>
</comment>
<evidence type="ECO:0000313" key="2">
    <source>
        <dbReference type="EMBL" id="ETO24609.1"/>
    </source>
</evidence>
<keyword evidence="3" id="KW-1185">Reference proteome</keyword>
<reference evidence="2 3" key="1">
    <citation type="journal article" date="2013" name="Curr. Biol.">
        <title>The Genome of the Foraminiferan Reticulomyxa filosa.</title>
        <authorList>
            <person name="Glockner G."/>
            <person name="Hulsmann N."/>
            <person name="Schleicher M."/>
            <person name="Noegel A.A."/>
            <person name="Eichinger L."/>
            <person name="Gallinger C."/>
            <person name="Pawlowski J."/>
            <person name="Sierra R."/>
            <person name="Euteneuer U."/>
            <person name="Pillet L."/>
            <person name="Moustafa A."/>
            <person name="Platzer M."/>
            <person name="Groth M."/>
            <person name="Szafranski K."/>
            <person name="Schliwa M."/>
        </authorList>
    </citation>
    <scope>NUCLEOTIDE SEQUENCE [LARGE SCALE GENOMIC DNA]</scope>
</reference>
<dbReference type="EMBL" id="ASPP01009106">
    <property type="protein sequence ID" value="ETO24609.1"/>
    <property type="molecule type" value="Genomic_DNA"/>
</dbReference>
<evidence type="ECO:0000256" key="1">
    <source>
        <dbReference type="SAM" id="Phobius"/>
    </source>
</evidence>
<dbReference type="PANTHER" id="PTHR48437:SF1">
    <property type="entry name" value="INITIATOR BINDING DOMAIN-CONTAINING PROTEIN"/>
    <property type="match status" value="1"/>
</dbReference>
<dbReference type="AlphaFoldDB" id="X6NFS7"/>
<accession>X6NFS7</accession>
<feature type="transmembrane region" description="Helical" evidence="1">
    <location>
        <begin position="28"/>
        <end position="48"/>
    </location>
</feature>
<organism evidence="2 3">
    <name type="scientific">Reticulomyxa filosa</name>
    <dbReference type="NCBI Taxonomy" id="46433"/>
    <lineage>
        <taxon>Eukaryota</taxon>
        <taxon>Sar</taxon>
        <taxon>Rhizaria</taxon>
        <taxon>Retaria</taxon>
        <taxon>Foraminifera</taxon>
        <taxon>Monothalamids</taxon>
        <taxon>Reticulomyxidae</taxon>
        <taxon>Reticulomyxa</taxon>
    </lineage>
</organism>
<feature type="non-terminal residue" evidence="2">
    <location>
        <position position="290"/>
    </location>
</feature>
<dbReference type="InterPro" id="IPR007657">
    <property type="entry name" value="Glycosyltransferase_61"/>
</dbReference>
<dbReference type="PANTHER" id="PTHR48437">
    <property type="entry name" value="INITIATOR BINDING DOMAIN-CONTAINING PROTEIN"/>
    <property type="match status" value="1"/>
</dbReference>
<protein>
    <submittedName>
        <fullName evidence="2">Uncharacterized protein</fullName>
    </submittedName>
</protein>
<gene>
    <name evidence="2" type="ORF">RFI_12548</name>
</gene>
<dbReference type="Proteomes" id="UP000023152">
    <property type="component" value="Unassembled WGS sequence"/>
</dbReference>
<dbReference type="GO" id="GO:0016757">
    <property type="term" value="F:glycosyltransferase activity"/>
    <property type="evidence" value="ECO:0007669"/>
    <property type="project" value="InterPro"/>
</dbReference>
<keyword evidence="1" id="KW-0472">Membrane</keyword>
<keyword evidence="1" id="KW-1133">Transmembrane helix</keyword>
<name>X6NFS7_RETFI</name>
<evidence type="ECO:0000313" key="3">
    <source>
        <dbReference type="Proteomes" id="UP000023152"/>
    </source>
</evidence>